<keyword evidence="8" id="KW-1185">Reference proteome</keyword>
<dbReference type="RefSeq" id="WP_004093860.1">
    <property type="nucleotide sequence ID" value="NZ_AFGF01000049.1"/>
</dbReference>
<protein>
    <submittedName>
        <fullName evidence="7">ATPase AAA</fullName>
    </submittedName>
</protein>
<dbReference type="PANTHER" id="PTHR23077:SF171">
    <property type="entry name" value="NUCLEAR VALOSIN-CONTAINING PROTEIN-LIKE"/>
    <property type="match status" value="1"/>
</dbReference>
<keyword evidence="1" id="KW-0547">Nucleotide-binding</keyword>
<accession>F7NGP1</accession>
<keyword evidence="5" id="KW-0812">Transmembrane</keyword>
<keyword evidence="3" id="KW-0175">Coiled coil</keyword>
<dbReference type="SMART" id="SM00382">
    <property type="entry name" value="AAA"/>
    <property type="match status" value="1"/>
</dbReference>
<keyword evidence="2" id="KW-0067">ATP-binding</keyword>
<name>F7NGP1_9FIRM</name>
<gene>
    <name evidence="7" type="ORF">ALO_06145</name>
</gene>
<organism evidence="7 8">
    <name type="scientific">Acetonema longum DSM 6540</name>
    <dbReference type="NCBI Taxonomy" id="1009370"/>
    <lineage>
        <taxon>Bacteria</taxon>
        <taxon>Bacillati</taxon>
        <taxon>Bacillota</taxon>
        <taxon>Negativicutes</taxon>
        <taxon>Acetonemataceae</taxon>
        <taxon>Acetonema</taxon>
    </lineage>
</organism>
<dbReference type="GO" id="GO:0005524">
    <property type="term" value="F:ATP binding"/>
    <property type="evidence" value="ECO:0007669"/>
    <property type="project" value="UniProtKB-KW"/>
</dbReference>
<dbReference type="PANTHER" id="PTHR23077">
    <property type="entry name" value="AAA-FAMILY ATPASE"/>
    <property type="match status" value="1"/>
</dbReference>
<dbReference type="InterPro" id="IPR041569">
    <property type="entry name" value="AAA_lid_3"/>
</dbReference>
<feature type="domain" description="AAA+ ATPase" evidence="6">
    <location>
        <begin position="68"/>
        <end position="205"/>
    </location>
</feature>
<feature type="transmembrane region" description="Helical" evidence="5">
    <location>
        <begin position="701"/>
        <end position="723"/>
    </location>
</feature>
<reference evidence="7 8" key="1">
    <citation type="journal article" date="2011" name="EMBO J.">
        <title>Structural diversity of bacterial flagellar motors.</title>
        <authorList>
            <person name="Chen S."/>
            <person name="Beeby M."/>
            <person name="Murphy G.E."/>
            <person name="Leadbetter J.R."/>
            <person name="Hendrixson D.R."/>
            <person name="Briegel A."/>
            <person name="Li Z."/>
            <person name="Shi J."/>
            <person name="Tocheva E.I."/>
            <person name="Muller A."/>
            <person name="Dobro M.J."/>
            <person name="Jensen G.J."/>
        </authorList>
    </citation>
    <scope>NUCLEOTIDE SEQUENCE [LARGE SCALE GENOMIC DNA]</scope>
    <source>
        <strain evidence="7 8">DSM 6540</strain>
    </source>
</reference>
<dbReference type="eggNOG" id="COG1222">
    <property type="taxonomic scope" value="Bacteria"/>
</dbReference>
<dbReference type="SUPFAM" id="SSF48452">
    <property type="entry name" value="TPR-like"/>
    <property type="match status" value="1"/>
</dbReference>
<dbReference type="FunFam" id="3.40.50.300:FF:001025">
    <property type="entry name" value="ATPase family, AAA domain-containing 2B"/>
    <property type="match status" value="1"/>
</dbReference>
<dbReference type="Pfam" id="PF00004">
    <property type="entry name" value="AAA"/>
    <property type="match status" value="1"/>
</dbReference>
<dbReference type="Proteomes" id="UP000003240">
    <property type="component" value="Unassembled WGS sequence"/>
</dbReference>
<dbReference type="AlphaFoldDB" id="F7NGP1"/>
<dbReference type="OrthoDB" id="9809379at2"/>
<dbReference type="InterPro" id="IPR003593">
    <property type="entry name" value="AAA+_ATPase"/>
</dbReference>
<evidence type="ECO:0000256" key="2">
    <source>
        <dbReference type="ARBA" id="ARBA00022840"/>
    </source>
</evidence>
<dbReference type="PROSITE" id="PS50005">
    <property type="entry name" value="TPR"/>
    <property type="match status" value="3"/>
</dbReference>
<evidence type="ECO:0000256" key="3">
    <source>
        <dbReference type="ARBA" id="ARBA00023054"/>
    </source>
</evidence>
<dbReference type="Gene3D" id="1.25.40.10">
    <property type="entry name" value="Tetratricopeptide repeat domain"/>
    <property type="match status" value="2"/>
</dbReference>
<evidence type="ECO:0000256" key="1">
    <source>
        <dbReference type="ARBA" id="ARBA00022741"/>
    </source>
</evidence>
<dbReference type="InterPro" id="IPR011990">
    <property type="entry name" value="TPR-like_helical_dom_sf"/>
</dbReference>
<dbReference type="SMART" id="SM00028">
    <property type="entry name" value="TPR"/>
    <property type="match status" value="3"/>
</dbReference>
<comment type="caution">
    <text evidence="7">The sequence shown here is derived from an EMBL/GenBank/DDBJ whole genome shotgun (WGS) entry which is preliminary data.</text>
</comment>
<dbReference type="InterPro" id="IPR003959">
    <property type="entry name" value="ATPase_AAA_core"/>
</dbReference>
<feature type="repeat" description="TPR" evidence="4">
    <location>
        <begin position="497"/>
        <end position="530"/>
    </location>
</feature>
<dbReference type="Gene3D" id="1.10.8.60">
    <property type="match status" value="1"/>
</dbReference>
<dbReference type="SUPFAM" id="SSF52540">
    <property type="entry name" value="P-loop containing nucleoside triphosphate hydrolases"/>
    <property type="match status" value="1"/>
</dbReference>
<feature type="transmembrane region" description="Helical" evidence="5">
    <location>
        <begin position="660"/>
        <end position="681"/>
    </location>
</feature>
<proteinExistence type="predicted"/>
<evidence type="ECO:0000259" key="6">
    <source>
        <dbReference type="SMART" id="SM00382"/>
    </source>
</evidence>
<evidence type="ECO:0000256" key="5">
    <source>
        <dbReference type="SAM" id="Phobius"/>
    </source>
</evidence>
<dbReference type="STRING" id="1009370.ALO_06145"/>
<keyword evidence="4" id="KW-0802">TPR repeat</keyword>
<dbReference type="Pfam" id="PF13181">
    <property type="entry name" value="TPR_8"/>
    <property type="match status" value="2"/>
</dbReference>
<dbReference type="Pfam" id="PF17862">
    <property type="entry name" value="AAA_lid_3"/>
    <property type="match status" value="1"/>
</dbReference>
<keyword evidence="5" id="KW-0472">Membrane</keyword>
<evidence type="ECO:0000256" key="4">
    <source>
        <dbReference type="PROSITE-ProRule" id="PRU00339"/>
    </source>
</evidence>
<dbReference type="Gene3D" id="3.40.50.300">
    <property type="entry name" value="P-loop containing nucleotide triphosphate hydrolases"/>
    <property type="match status" value="1"/>
</dbReference>
<evidence type="ECO:0000313" key="8">
    <source>
        <dbReference type="Proteomes" id="UP000003240"/>
    </source>
</evidence>
<feature type="repeat" description="TPR" evidence="4">
    <location>
        <begin position="429"/>
        <end position="462"/>
    </location>
</feature>
<feature type="repeat" description="TPR" evidence="4">
    <location>
        <begin position="360"/>
        <end position="393"/>
    </location>
</feature>
<evidence type="ECO:0000313" key="7">
    <source>
        <dbReference type="EMBL" id="EGO64845.1"/>
    </source>
</evidence>
<dbReference type="InterPro" id="IPR019734">
    <property type="entry name" value="TPR_rpt"/>
</dbReference>
<dbReference type="EMBL" id="AFGF01000049">
    <property type="protein sequence ID" value="EGO64845.1"/>
    <property type="molecule type" value="Genomic_DNA"/>
</dbReference>
<dbReference type="InterPro" id="IPR027417">
    <property type="entry name" value="P-loop_NTPase"/>
</dbReference>
<dbReference type="InterPro" id="IPR050168">
    <property type="entry name" value="AAA_ATPase_domain"/>
</dbReference>
<feature type="transmembrane region" description="Helical" evidence="5">
    <location>
        <begin position="566"/>
        <end position="597"/>
    </location>
</feature>
<sequence length="732" mass="83500">MDENEDQPKNKLKVIAFNRDKQSLVESSQPKETFASVGGLDEVKQKINMNFILPMKNPEFFAAYGKQAGGSMLLYGPPGCGKTFLAKALAGEINASFIHLELQAILSMYVGESEHNLHDVFEKARGEKPCILFIDELDALGGNRQKMGQHHERMLVNQLLVELDGMNSFNQGVYIIASTNTPWYLDPALRRPGRFDTLIFVPPPEESERKTILELKLQGKPQAALNTKTIAAKTKHFSGADLEQVVKDAIELALQRSLTTGQLQPLTDADLAQALGNRKPTTLEWFATAKNYAMFSDVNKDFQYVLDYIKNKPAVVEKRKGCPMDSSSRYERIHFLLNCRRYGEAIREAEDWLQESPAAADAYAMLAAVYLKKGAEYQAVHWAKESFKIDPENIIAWRALAGAYYHKQEWELFDTASADARRIFPWEAYFPYLMANAALARRGDYQQARQYLETCLNLDPDDADYLANYSYVLANLKENAASRKAQEQALQLEPGDANVFLILAWAADGRKDYQAAIDFLTQAVRLAPENTQIREEYLEILRKKYWIYRLLLPIGESDRIQLKHVVFLFVAAALGLRFVFAIFLVIGVFLFSLIFLIRQAVKMAAYVQVYGWNLTFTGFKAKTDTDMNEIQALKNEIRLNPKNRGLLTNYLTMMKNRMRFYTALTQACNLIRELASHWSFWLFLGSTTYLFPSFKPLTSGFVFLYVLSFFLRIITNLGLDLFLKYKLRRSPG</sequence>
<keyword evidence="5" id="KW-1133">Transmembrane helix</keyword>
<dbReference type="GO" id="GO:0016887">
    <property type="term" value="F:ATP hydrolysis activity"/>
    <property type="evidence" value="ECO:0007669"/>
    <property type="project" value="InterPro"/>
</dbReference>